<feature type="transmembrane region" description="Helical" evidence="5">
    <location>
        <begin position="291"/>
        <end position="314"/>
    </location>
</feature>
<feature type="transmembrane region" description="Helical" evidence="5">
    <location>
        <begin position="458"/>
        <end position="478"/>
    </location>
</feature>
<dbReference type="OrthoDB" id="44865at2759"/>
<keyword evidence="2 5" id="KW-0812">Transmembrane</keyword>
<feature type="transmembrane region" description="Helical" evidence="5">
    <location>
        <begin position="384"/>
        <end position="410"/>
    </location>
</feature>
<keyword evidence="7" id="KW-1185">Reference proteome</keyword>
<dbReference type="Proteomes" id="UP000693970">
    <property type="component" value="Unassembled WGS sequence"/>
</dbReference>
<feature type="transmembrane region" description="Helical" evidence="5">
    <location>
        <begin position="358"/>
        <end position="377"/>
    </location>
</feature>
<feature type="transmembrane region" description="Helical" evidence="5">
    <location>
        <begin position="121"/>
        <end position="139"/>
    </location>
</feature>
<dbReference type="PANTHER" id="PTHR10924:SF6">
    <property type="entry name" value="SOLUTE CARRIER FAMILY 49 MEMBER A3"/>
    <property type="match status" value="1"/>
</dbReference>
<dbReference type="GO" id="GO:0016020">
    <property type="term" value="C:membrane"/>
    <property type="evidence" value="ECO:0007669"/>
    <property type="project" value="UniProtKB-SubCell"/>
</dbReference>
<evidence type="ECO:0000256" key="2">
    <source>
        <dbReference type="ARBA" id="ARBA00022692"/>
    </source>
</evidence>
<reference evidence="6" key="1">
    <citation type="journal article" date="2021" name="Sci. Rep.">
        <title>Diploid genomic architecture of Nitzschia inconspicua, an elite biomass production diatom.</title>
        <authorList>
            <person name="Oliver A."/>
            <person name="Podell S."/>
            <person name="Pinowska A."/>
            <person name="Traller J.C."/>
            <person name="Smith S.R."/>
            <person name="McClure R."/>
            <person name="Beliaev A."/>
            <person name="Bohutskyi P."/>
            <person name="Hill E.A."/>
            <person name="Rabines A."/>
            <person name="Zheng H."/>
            <person name="Allen L.Z."/>
            <person name="Kuo A."/>
            <person name="Grigoriev I.V."/>
            <person name="Allen A.E."/>
            <person name="Hazlebeck D."/>
            <person name="Allen E.E."/>
        </authorList>
    </citation>
    <scope>NUCLEOTIDE SEQUENCE</scope>
    <source>
        <strain evidence="6">Hildebrandi</strain>
    </source>
</reference>
<protein>
    <submittedName>
        <fullName evidence="6">Major facilitator superfamily transporter</fullName>
    </submittedName>
</protein>
<name>A0A9K3PXF2_9STRA</name>
<sequence>MGDPSFGMPTQPSLSDISGQQYCLTEPLLSAPDSVIDGISNTDPHYLLVPGSEQTETASISFDDEQAENGVQHHLLDPRRFTVLGVFSLANLLAGAAWITFAPIDDVMITVYAITPQQVNWLSLIFMAAYGPSTAVCAWRFESMDFVGQLCFAYPMLLTGQGLVSMAQPVFSNAPARVASAWFQNTAGAIGFTIFGAMLGMVLGQSMSPWMAGSVGQLLAGQALAMVVCATGCFFYFESEPKTPPTAAEAMKRQQQQYQQELDSGDEDQLHQSLTKSTWCEIKYLLSDNQYLLLLVAFGVQYALNNALLTLLQPWIASAGFRGDDVAGTCGTMAIVGGFFGIFIAASLLDLTQNYRHAVRWSFLASFVVMVGVVYALQPNSKEWALFGVFFFMGLSQFPILPICLDAAAAHTYPISEEMSSAGLQFVGQYLGIVVTDGMEFLLKSAPHEEGISFGFEAPVNIAILVLMFLSAMIGLLYSGEDRRACITDQNLLNVDDVRDQEGQENGISQTREF</sequence>
<evidence type="ECO:0000313" key="6">
    <source>
        <dbReference type="EMBL" id="KAG7363115.1"/>
    </source>
</evidence>
<dbReference type="Pfam" id="PF07690">
    <property type="entry name" value="MFS_1"/>
    <property type="match status" value="1"/>
</dbReference>
<organism evidence="6 7">
    <name type="scientific">Nitzschia inconspicua</name>
    <dbReference type="NCBI Taxonomy" id="303405"/>
    <lineage>
        <taxon>Eukaryota</taxon>
        <taxon>Sar</taxon>
        <taxon>Stramenopiles</taxon>
        <taxon>Ochrophyta</taxon>
        <taxon>Bacillariophyta</taxon>
        <taxon>Bacillariophyceae</taxon>
        <taxon>Bacillariophycidae</taxon>
        <taxon>Bacillariales</taxon>
        <taxon>Bacillariaceae</taxon>
        <taxon>Nitzschia</taxon>
    </lineage>
</organism>
<keyword evidence="3 5" id="KW-1133">Transmembrane helix</keyword>
<dbReference type="PANTHER" id="PTHR10924">
    <property type="entry name" value="MAJOR FACILITATOR SUPERFAMILY PROTEIN-RELATED"/>
    <property type="match status" value="1"/>
</dbReference>
<evidence type="ECO:0000256" key="3">
    <source>
        <dbReference type="ARBA" id="ARBA00022989"/>
    </source>
</evidence>
<dbReference type="AlphaFoldDB" id="A0A9K3PXF2"/>
<comment type="subcellular location">
    <subcellularLocation>
        <location evidence="1">Membrane</location>
        <topology evidence="1">Multi-pass membrane protein</topology>
    </subcellularLocation>
</comment>
<dbReference type="GO" id="GO:0022857">
    <property type="term" value="F:transmembrane transporter activity"/>
    <property type="evidence" value="ECO:0007669"/>
    <property type="project" value="InterPro"/>
</dbReference>
<feature type="transmembrane region" description="Helical" evidence="5">
    <location>
        <begin position="326"/>
        <end position="346"/>
    </location>
</feature>
<evidence type="ECO:0000256" key="1">
    <source>
        <dbReference type="ARBA" id="ARBA00004141"/>
    </source>
</evidence>
<dbReference type="EMBL" id="JAGRRH010000010">
    <property type="protein sequence ID" value="KAG7363115.1"/>
    <property type="molecule type" value="Genomic_DNA"/>
</dbReference>
<proteinExistence type="predicted"/>
<accession>A0A9K3PXF2</accession>
<evidence type="ECO:0000256" key="5">
    <source>
        <dbReference type="SAM" id="Phobius"/>
    </source>
</evidence>
<evidence type="ECO:0000313" key="7">
    <source>
        <dbReference type="Proteomes" id="UP000693970"/>
    </source>
</evidence>
<keyword evidence="4 5" id="KW-0472">Membrane</keyword>
<feature type="transmembrane region" description="Helical" evidence="5">
    <location>
        <begin position="182"/>
        <end position="203"/>
    </location>
</feature>
<comment type="caution">
    <text evidence="6">The sequence shown here is derived from an EMBL/GenBank/DDBJ whole genome shotgun (WGS) entry which is preliminary data.</text>
</comment>
<dbReference type="InterPro" id="IPR049680">
    <property type="entry name" value="FLVCR1-2_SLC49-like"/>
</dbReference>
<dbReference type="InterPro" id="IPR011701">
    <property type="entry name" value="MFS"/>
</dbReference>
<reference evidence="6" key="2">
    <citation type="submission" date="2021-04" db="EMBL/GenBank/DDBJ databases">
        <authorList>
            <person name="Podell S."/>
        </authorList>
    </citation>
    <scope>NUCLEOTIDE SEQUENCE</scope>
    <source>
        <strain evidence="6">Hildebrandi</strain>
    </source>
</reference>
<gene>
    <name evidence="6" type="ORF">IV203_026475</name>
</gene>
<feature type="transmembrane region" description="Helical" evidence="5">
    <location>
        <begin position="81"/>
        <end position="101"/>
    </location>
</feature>
<evidence type="ECO:0000256" key="4">
    <source>
        <dbReference type="ARBA" id="ARBA00023136"/>
    </source>
</evidence>
<feature type="transmembrane region" description="Helical" evidence="5">
    <location>
        <begin position="215"/>
        <end position="237"/>
    </location>
</feature>